<reference evidence="1 2" key="1">
    <citation type="submission" date="2017-09" db="EMBL/GenBank/DDBJ databases">
        <title>Depth-based differentiation of microbial function through sediment-hosted aquifers and enrichment of novel symbionts in the deep terrestrial subsurface.</title>
        <authorList>
            <person name="Probst A.J."/>
            <person name="Ladd B."/>
            <person name="Jarett J.K."/>
            <person name="Geller-Mcgrath D.E."/>
            <person name="Sieber C.M."/>
            <person name="Emerson J.B."/>
            <person name="Anantharaman K."/>
            <person name="Thomas B.C."/>
            <person name="Malmstrom R."/>
            <person name="Stieglmeier M."/>
            <person name="Klingl A."/>
            <person name="Woyke T."/>
            <person name="Ryan C.M."/>
            <person name="Banfield J.F."/>
        </authorList>
    </citation>
    <scope>NUCLEOTIDE SEQUENCE [LARGE SCALE GENOMIC DNA]</scope>
    <source>
        <strain evidence="1">CG23_combo_of_CG06-09_8_20_14_all_38_19</strain>
    </source>
</reference>
<gene>
    <name evidence="1" type="ORF">COX36_01760</name>
</gene>
<proteinExistence type="predicted"/>
<accession>A0A2G9YX06</accession>
<organism evidence="1 2">
    <name type="scientific">Candidatus Nealsonbacteria bacterium CG23_combo_of_CG06-09_8_20_14_all_38_19</name>
    <dbReference type="NCBI Taxonomy" id="1974721"/>
    <lineage>
        <taxon>Bacteria</taxon>
        <taxon>Candidatus Nealsoniibacteriota</taxon>
    </lineage>
</organism>
<dbReference type="AlphaFoldDB" id="A0A2G9YX06"/>
<sequence length="59" mass="6580">MFVYKSFLANAKKLFLSIANQAPPSLTSFAKATDGQEVTDGQVFFLRPRRIRTGNDSNL</sequence>
<evidence type="ECO:0000313" key="1">
    <source>
        <dbReference type="EMBL" id="PIP23732.1"/>
    </source>
</evidence>
<comment type="caution">
    <text evidence="1">The sequence shown here is derived from an EMBL/GenBank/DDBJ whole genome shotgun (WGS) entry which is preliminary data.</text>
</comment>
<evidence type="ECO:0000313" key="2">
    <source>
        <dbReference type="Proteomes" id="UP000230273"/>
    </source>
</evidence>
<name>A0A2G9YX06_9BACT</name>
<dbReference type="Proteomes" id="UP000230273">
    <property type="component" value="Unassembled WGS sequence"/>
</dbReference>
<protein>
    <submittedName>
        <fullName evidence="1">Uncharacterized protein</fullName>
    </submittedName>
</protein>
<dbReference type="EMBL" id="PCRP01000027">
    <property type="protein sequence ID" value="PIP23732.1"/>
    <property type="molecule type" value="Genomic_DNA"/>
</dbReference>